<reference evidence="1 2" key="1">
    <citation type="journal article" date="2021" name="Front. Genet.">
        <title>Chromosome-Level Genome Assembly Reveals Significant Gene Expansion in the Toll and IMD Signaling Pathways of Dendrolimus kikuchii.</title>
        <authorList>
            <person name="Zhou J."/>
            <person name="Wu P."/>
            <person name="Xiong Z."/>
            <person name="Liu N."/>
            <person name="Zhao N."/>
            <person name="Ji M."/>
            <person name="Qiu Y."/>
            <person name="Yang B."/>
        </authorList>
    </citation>
    <scope>NUCLEOTIDE SEQUENCE [LARGE SCALE GENOMIC DNA]</scope>
    <source>
        <strain evidence="1">Ann1</strain>
    </source>
</reference>
<proteinExistence type="predicted"/>
<evidence type="ECO:0000313" key="1">
    <source>
        <dbReference type="EMBL" id="KAJ0172979.1"/>
    </source>
</evidence>
<dbReference type="Proteomes" id="UP000824533">
    <property type="component" value="Linkage Group LG20"/>
</dbReference>
<accession>A0ACC1CN11</accession>
<keyword evidence="2" id="KW-1185">Reference proteome</keyword>
<name>A0ACC1CN11_9NEOP</name>
<protein>
    <submittedName>
        <fullName evidence="1">Uncharacterized protein</fullName>
    </submittedName>
</protein>
<sequence length="524" mass="59155">MDVANIYIFLIALLISYITAVNAEDMPCSPKRFPNRSVVCVCNSSYCDKITREIPECGYAINYASSEGGLRFKKTVLRFESCDTEPLQSSDTITLVINPSVTHQSIEGFGGAVTDSAAMNWKRLSDSKAQQHLINSYCGSSGIQYNMIRVPMGASDFSTRLYTYDDLQGNDTTLKNFALQPEDVYYKIPMIKACMKAAKTTVKVIGSCWSPPTRMKTTHKFTGLTRLLDEFYQPFANYYLKFVQEYNKAKVPIWAVTTGNEPLNGIAGFGGLNDLGWTISGMCKWVRDYLSPTLRNNSDVKILAVDDQRFTIPLWITMVARQCAGYMKAFDGVGLHYYFDETVPVSIIHESLKDYPNLFLINTEACTGVQTTPSVDLGSWDRAETYIRNMFEDLNNKFVAWVDWNMCLSMTGGPNWENNFVDSPIIVNAEKNEFYKQPMFYAIGHFSKFIPRHSVRIDVRDPSKCPEAPPSILNVAFKTPQNTIVVVIYNRENMTKSVILKLGNRQISLDVGPKTIITVEMHNE</sequence>
<dbReference type="EMBL" id="CM034406">
    <property type="protein sequence ID" value="KAJ0172979.1"/>
    <property type="molecule type" value="Genomic_DNA"/>
</dbReference>
<evidence type="ECO:0000313" key="2">
    <source>
        <dbReference type="Proteomes" id="UP000824533"/>
    </source>
</evidence>
<comment type="caution">
    <text evidence="1">The sequence shown here is derived from an EMBL/GenBank/DDBJ whole genome shotgun (WGS) entry which is preliminary data.</text>
</comment>
<organism evidence="1 2">
    <name type="scientific">Dendrolimus kikuchii</name>
    <dbReference type="NCBI Taxonomy" id="765133"/>
    <lineage>
        <taxon>Eukaryota</taxon>
        <taxon>Metazoa</taxon>
        <taxon>Ecdysozoa</taxon>
        <taxon>Arthropoda</taxon>
        <taxon>Hexapoda</taxon>
        <taxon>Insecta</taxon>
        <taxon>Pterygota</taxon>
        <taxon>Neoptera</taxon>
        <taxon>Endopterygota</taxon>
        <taxon>Lepidoptera</taxon>
        <taxon>Glossata</taxon>
        <taxon>Ditrysia</taxon>
        <taxon>Bombycoidea</taxon>
        <taxon>Lasiocampidae</taxon>
        <taxon>Dendrolimus</taxon>
    </lineage>
</organism>
<gene>
    <name evidence="1" type="ORF">K1T71_011155</name>
</gene>